<evidence type="ECO:0000313" key="2">
    <source>
        <dbReference type="EMBL" id="MFC6441612.1"/>
    </source>
</evidence>
<proteinExistence type="inferred from homology"/>
<dbReference type="PANTHER" id="PTHR38040:SF1">
    <property type="entry name" value="UBIQUINONE BIOSYNTHESIS ACCESSORY FACTOR UBIK"/>
    <property type="match status" value="1"/>
</dbReference>
<dbReference type="Pfam" id="PF04380">
    <property type="entry name" value="BMFP"/>
    <property type="match status" value="1"/>
</dbReference>
<organism evidence="2 3">
    <name type="scientific">Pseudobowmanella zhangzhouensis</name>
    <dbReference type="NCBI Taxonomy" id="1537679"/>
    <lineage>
        <taxon>Bacteria</taxon>
        <taxon>Pseudomonadati</taxon>
        <taxon>Pseudomonadota</taxon>
        <taxon>Gammaproteobacteria</taxon>
        <taxon>Alteromonadales</taxon>
        <taxon>Alteromonadaceae</taxon>
    </lineage>
</organism>
<dbReference type="RefSeq" id="WP_131257628.1">
    <property type="nucleotide sequence ID" value="NZ_JBHSUS010000001.1"/>
</dbReference>
<accession>A0ABW1XQC3</accession>
<name>A0ABW1XQC3_9ALTE</name>
<protein>
    <recommendedName>
        <fullName evidence="1">Ubiquinone biosynthesis accessory factor UbiK</fullName>
    </recommendedName>
</protein>
<reference evidence="3" key="1">
    <citation type="journal article" date="2019" name="Int. J. Syst. Evol. Microbiol.">
        <title>The Global Catalogue of Microorganisms (GCM) 10K type strain sequencing project: providing services to taxonomists for standard genome sequencing and annotation.</title>
        <authorList>
            <consortium name="The Broad Institute Genomics Platform"/>
            <consortium name="The Broad Institute Genome Sequencing Center for Infectious Disease"/>
            <person name="Wu L."/>
            <person name="Ma J."/>
        </authorList>
    </citation>
    <scope>NUCLEOTIDE SEQUENCE [LARGE SCALE GENOMIC DNA]</scope>
    <source>
        <strain evidence="3">CGMCC 1.16031</strain>
    </source>
</reference>
<comment type="function">
    <text evidence="1">Required for efficient ubiquinone (coenzyme Q) biosynthesis. UbiK is probably an accessory factor of Ubi enzymes and facilitates ubiquinone biosynthesis by acting as an assembly factor, a targeting factor, or both.</text>
</comment>
<evidence type="ECO:0000313" key="3">
    <source>
        <dbReference type="Proteomes" id="UP001596364"/>
    </source>
</evidence>
<sequence length="83" mass="9130">MINAKKIEEIARQITDAIPPGVKTMAEGAEEKIKQTLQAQLAKLDVVTREEFDVQTQVLAKTRAKLDALEAKIAELEAAQQAK</sequence>
<dbReference type="EMBL" id="JBHSUS010000001">
    <property type="protein sequence ID" value="MFC6441612.1"/>
    <property type="molecule type" value="Genomic_DNA"/>
</dbReference>
<keyword evidence="1" id="KW-0963">Cytoplasm</keyword>
<comment type="pathway">
    <text evidence="1">Cofactor biosynthesis; ubiquinone biosynthesis.</text>
</comment>
<comment type="caution">
    <text evidence="2">The sequence shown here is derived from an EMBL/GenBank/DDBJ whole genome shotgun (WGS) entry which is preliminary data.</text>
</comment>
<dbReference type="PANTHER" id="PTHR38040">
    <property type="entry name" value="UBIQUINONE BIOSYNTHESIS ACCESSORY FACTOR UBIK"/>
    <property type="match status" value="1"/>
</dbReference>
<comment type="similarity">
    <text evidence="1">Belongs to the UbiK family.</text>
</comment>
<dbReference type="HAMAP" id="MF_02216">
    <property type="entry name" value="UbiK"/>
    <property type="match status" value="1"/>
</dbReference>
<keyword evidence="3" id="KW-1185">Reference proteome</keyword>
<gene>
    <name evidence="1" type="primary">ubiK</name>
    <name evidence="2" type="ORF">ACFP85_15775</name>
</gene>
<evidence type="ECO:0000256" key="1">
    <source>
        <dbReference type="HAMAP-Rule" id="MF_02216"/>
    </source>
</evidence>
<comment type="subcellular location">
    <subcellularLocation>
        <location evidence="1">Cytoplasm</location>
    </subcellularLocation>
</comment>
<dbReference type="NCBIfam" id="NF047835">
    <property type="entry name" value="UbiqAccUbiK"/>
    <property type="match status" value="1"/>
</dbReference>
<dbReference type="InterPro" id="IPR007475">
    <property type="entry name" value="UbiK"/>
</dbReference>
<dbReference type="Proteomes" id="UP001596364">
    <property type="component" value="Unassembled WGS sequence"/>
</dbReference>
<keyword evidence="1" id="KW-0831">Ubiquinone biosynthesis</keyword>